<dbReference type="InterPro" id="IPR044974">
    <property type="entry name" value="Disease_R_plants"/>
</dbReference>
<dbReference type="Pfam" id="PF23598">
    <property type="entry name" value="LRR_14"/>
    <property type="match status" value="1"/>
</dbReference>
<dbReference type="InterPro" id="IPR058922">
    <property type="entry name" value="WHD_DRP"/>
</dbReference>
<proteinExistence type="predicted"/>
<reference evidence="5" key="1">
    <citation type="submission" date="2020-07" db="EMBL/GenBank/DDBJ databases">
        <title>Genome sequence and genetic diversity analysis of an under-domesticated orphan crop, white fonio (Digitaria exilis).</title>
        <authorList>
            <person name="Bennetzen J.L."/>
            <person name="Chen S."/>
            <person name="Ma X."/>
            <person name="Wang X."/>
            <person name="Yssel A.E.J."/>
            <person name="Chaluvadi S.R."/>
            <person name="Johnson M."/>
            <person name="Gangashetty P."/>
            <person name="Hamidou F."/>
            <person name="Sanogo M.D."/>
            <person name="Zwaenepoel A."/>
            <person name="Wallace J."/>
            <person name="Van De Peer Y."/>
            <person name="Van Deynze A."/>
        </authorList>
    </citation>
    <scope>NUCLEOTIDE SEQUENCE</scope>
    <source>
        <tissue evidence="5">Leaves</tissue>
    </source>
</reference>
<accession>A0A835KU20</accession>
<gene>
    <name evidence="5" type="ORF">HU200_008019</name>
</gene>
<evidence type="ECO:0000256" key="2">
    <source>
        <dbReference type="ARBA" id="ARBA00022821"/>
    </source>
</evidence>
<dbReference type="PANTHER" id="PTHR23155">
    <property type="entry name" value="DISEASE RESISTANCE PROTEIN RP"/>
    <property type="match status" value="1"/>
</dbReference>
<feature type="domain" description="Disease resistance protein winged helix" evidence="3">
    <location>
        <begin position="245"/>
        <end position="298"/>
    </location>
</feature>
<dbReference type="AlphaFoldDB" id="A0A835KU20"/>
<dbReference type="Gene3D" id="1.10.10.10">
    <property type="entry name" value="Winged helix-like DNA-binding domain superfamily/Winged helix DNA-binding domain"/>
    <property type="match status" value="1"/>
</dbReference>
<dbReference type="SUPFAM" id="SSF52047">
    <property type="entry name" value="RNI-like"/>
    <property type="match status" value="1"/>
</dbReference>
<dbReference type="Pfam" id="PF23559">
    <property type="entry name" value="WHD_DRP"/>
    <property type="match status" value="1"/>
</dbReference>
<dbReference type="OrthoDB" id="688479at2759"/>
<dbReference type="PANTHER" id="PTHR23155:SF1062">
    <property type="entry name" value="OS11G0579400 PROTEIN"/>
    <property type="match status" value="1"/>
</dbReference>
<keyword evidence="1" id="KW-0677">Repeat</keyword>
<feature type="domain" description="Disease resistance R13L4/SHOC-2-like LRR" evidence="4">
    <location>
        <begin position="332"/>
        <end position="533"/>
    </location>
</feature>
<name>A0A835KU20_9POAL</name>
<dbReference type="EMBL" id="JACEFO010000524">
    <property type="protein sequence ID" value="KAF8765977.1"/>
    <property type="molecule type" value="Genomic_DNA"/>
</dbReference>
<keyword evidence="2" id="KW-0611">Plant defense</keyword>
<evidence type="ECO:0000256" key="1">
    <source>
        <dbReference type="ARBA" id="ARBA00022737"/>
    </source>
</evidence>
<dbReference type="InterPro" id="IPR036388">
    <property type="entry name" value="WH-like_DNA-bd_sf"/>
</dbReference>
<protein>
    <submittedName>
        <fullName evidence="5">Uncharacterized protein</fullName>
    </submittedName>
</protein>
<keyword evidence="6" id="KW-1185">Reference proteome</keyword>
<dbReference type="InterPro" id="IPR055414">
    <property type="entry name" value="LRR_R13L4/SHOC2-like"/>
</dbReference>
<sequence>MAAQHDAALRLRELKDRSRDIGEQRLRYGVEVPAKAVGLLPPAAGSSVVTLDDIDDDEDDGDQAPVFVLEPYDALAVAKDHFDHSFLVLFSLLDQSELDILYYILHEIHLHEIVDKVKLELQQELKEYKSDTEKATREHGAQGQQIPEAVIEETNKKVKRIQLKIEQQLMITGMLDKIKGHLKDDERTLIIIKSGTTRSSEELRKLHISLQTSPGSSVSIPMKLFKFYYSDLPKEFRSCLLYLAIFPPEYNIRRSTLLGRWVVEGLITKEDWRSSVRQANRCFDLLIDRCLVETRLSHHLARHFSIFNDLHLCGSDSIDNFFKQLISQKCHLSMIKVLDLEGCPCSFKENPHYLEVICNKLLLLKYMSLRGTNITKLPNELNKLYELEVLDIRQTRLPAPATKHVVLLKLKRLLAGHRRTTTGSNVGAEEFSSVRIPESIGNMENMEVLSNVKAQDGQELQDIGRLWRLRKFGVVILDKKSHVKHLLEAISNLHECLRSLSITLLPTTKCSVELPELENPTKHLESLSINGSVEQLLPLLAGGDNQKLVKVLEAKLEKICMILISILHLLIAVTAEWIDQFRGGVLICR</sequence>
<dbReference type="Proteomes" id="UP000636709">
    <property type="component" value="Unassembled WGS sequence"/>
</dbReference>
<evidence type="ECO:0000259" key="4">
    <source>
        <dbReference type="Pfam" id="PF23598"/>
    </source>
</evidence>
<comment type="caution">
    <text evidence="5">The sequence shown here is derived from an EMBL/GenBank/DDBJ whole genome shotgun (WGS) entry which is preliminary data.</text>
</comment>
<evidence type="ECO:0000259" key="3">
    <source>
        <dbReference type="Pfam" id="PF23559"/>
    </source>
</evidence>
<evidence type="ECO:0000313" key="5">
    <source>
        <dbReference type="EMBL" id="KAF8765977.1"/>
    </source>
</evidence>
<dbReference type="Gene3D" id="3.80.10.10">
    <property type="entry name" value="Ribonuclease Inhibitor"/>
    <property type="match status" value="1"/>
</dbReference>
<organism evidence="5 6">
    <name type="scientific">Digitaria exilis</name>
    <dbReference type="NCBI Taxonomy" id="1010633"/>
    <lineage>
        <taxon>Eukaryota</taxon>
        <taxon>Viridiplantae</taxon>
        <taxon>Streptophyta</taxon>
        <taxon>Embryophyta</taxon>
        <taxon>Tracheophyta</taxon>
        <taxon>Spermatophyta</taxon>
        <taxon>Magnoliopsida</taxon>
        <taxon>Liliopsida</taxon>
        <taxon>Poales</taxon>
        <taxon>Poaceae</taxon>
        <taxon>PACMAD clade</taxon>
        <taxon>Panicoideae</taxon>
        <taxon>Panicodae</taxon>
        <taxon>Paniceae</taxon>
        <taxon>Anthephorinae</taxon>
        <taxon>Digitaria</taxon>
    </lineage>
</organism>
<dbReference type="InterPro" id="IPR032675">
    <property type="entry name" value="LRR_dom_sf"/>
</dbReference>
<dbReference type="GO" id="GO:0098542">
    <property type="term" value="P:defense response to other organism"/>
    <property type="evidence" value="ECO:0007669"/>
    <property type="project" value="TreeGrafter"/>
</dbReference>
<evidence type="ECO:0000313" key="6">
    <source>
        <dbReference type="Proteomes" id="UP000636709"/>
    </source>
</evidence>